<comment type="subcellular location">
    <subcellularLocation>
        <location evidence="1">Cell envelope</location>
    </subcellularLocation>
</comment>
<dbReference type="Proteomes" id="UP000249547">
    <property type="component" value="Unassembled WGS sequence"/>
</dbReference>
<evidence type="ECO:0000256" key="4">
    <source>
        <dbReference type="SAM" id="SignalP"/>
    </source>
</evidence>
<sequence length="372" mass="40741">MQIHSAIYISLAAIAMAGCATKANNNADATAKTLPVTELKAKDTTMHRSYVTGIEAQQNVEIRARVNGFLDAIHVDEGDEVKKGQILFSISDEEFKAEVAKARAILSSVIAEAKGAALEVDRVKLLVEKKVVAASELEVAKARLAAAEAKTDEARSSLHAAENRLQYTTIRAPFNGVIDRIPLKKGSLITEGALFTTISDVANVYAYFNVSETEYLSYKNAIDNHKHEYENVRLVLADGTDYDFPGKIETIEGEFEENTGSIAFRAKFPNPKKLLKHGASGKVMLTSEVEDAVLVPGKAVFEMQDKNYVFVVGKDNKVKMKNFVPLSRMAQCYIVQDGLAPGEKVVSEGVQSIRDGMLIQPRMVPIDSLLRM</sequence>
<dbReference type="OrthoDB" id="9801814at2"/>
<dbReference type="Gene3D" id="2.40.50.100">
    <property type="match status" value="1"/>
</dbReference>
<dbReference type="GO" id="GO:0046677">
    <property type="term" value="P:response to antibiotic"/>
    <property type="evidence" value="ECO:0007669"/>
    <property type="project" value="TreeGrafter"/>
</dbReference>
<dbReference type="InterPro" id="IPR058626">
    <property type="entry name" value="MdtA-like_b-barrel"/>
</dbReference>
<dbReference type="PANTHER" id="PTHR30158">
    <property type="entry name" value="ACRA/E-RELATED COMPONENT OF DRUG EFFLUX TRANSPORTER"/>
    <property type="match status" value="1"/>
</dbReference>
<evidence type="ECO:0000256" key="3">
    <source>
        <dbReference type="SAM" id="Coils"/>
    </source>
</evidence>
<dbReference type="Gene3D" id="2.40.420.20">
    <property type="match status" value="1"/>
</dbReference>
<dbReference type="InterPro" id="IPR058624">
    <property type="entry name" value="MdtA-like_HH"/>
</dbReference>
<keyword evidence="3" id="KW-0175">Coiled coil</keyword>
<dbReference type="AlphaFoldDB" id="A0A327Q2C5"/>
<keyword evidence="4" id="KW-0732">Signal</keyword>
<dbReference type="Pfam" id="PF25917">
    <property type="entry name" value="BSH_RND"/>
    <property type="match status" value="1"/>
</dbReference>
<dbReference type="Pfam" id="PF25876">
    <property type="entry name" value="HH_MFP_RND"/>
    <property type="match status" value="1"/>
</dbReference>
<feature type="coiled-coil region" evidence="3">
    <location>
        <begin position="130"/>
        <end position="164"/>
    </location>
</feature>
<dbReference type="SUPFAM" id="SSF111369">
    <property type="entry name" value="HlyD-like secretion proteins"/>
    <property type="match status" value="1"/>
</dbReference>
<evidence type="ECO:0000259" key="5">
    <source>
        <dbReference type="Pfam" id="PF25876"/>
    </source>
</evidence>
<protein>
    <submittedName>
        <fullName evidence="9">Membrane fusion protein (Multidrug efflux system)</fullName>
    </submittedName>
</protein>
<accession>A0A327Q2C5</accession>
<evidence type="ECO:0000259" key="6">
    <source>
        <dbReference type="Pfam" id="PF25917"/>
    </source>
</evidence>
<feature type="domain" description="Multidrug resistance protein MdtA-like C-terminal permuted SH3" evidence="8">
    <location>
        <begin position="291"/>
        <end position="351"/>
    </location>
</feature>
<dbReference type="NCBIfam" id="TIGR01730">
    <property type="entry name" value="RND_mfp"/>
    <property type="match status" value="1"/>
</dbReference>
<feature type="domain" description="Multidrug resistance protein MdtA-like alpha-helical hairpin" evidence="5">
    <location>
        <begin position="100"/>
        <end position="168"/>
    </location>
</feature>
<dbReference type="GO" id="GO:0022857">
    <property type="term" value="F:transmembrane transporter activity"/>
    <property type="evidence" value="ECO:0007669"/>
    <property type="project" value="InterPro"/>
</dbReference>
<dbReference type="Gene3D" id="2.40.30.170">
    <property type="match status" value="1"/>
</dbReference>
<dbReference type="GO" id="GO:0030313">
    <property type="term" value="C:cell envelope"/>
    <property type="evidence" value="ECO:0007669"/>
    <property type="project" value="UniProtKB-SubCell"/>
</dbReference>
<dbReference type="GO" id="GO:0005886">
    <property type="term" value="C:plasma membrane"/>
    <property type="evidence" value="ECO:0007669"/>
    <property type="project" value="TreeGrafter"/>
</dbReference>
<feature type="chain" id="PRO_5016383416" evidence="4">
    <location>
        <begin position="18"/>
        <end position="372"/>
    </location>
</feature>
<dbReference type="InterPro" id="IPR058627">
    <property type="entry name" value="MdtA-like_C"/>
</dbReference>
<feature type="domain" description="Multidrug resistance protein MdtA-like barrel-sandwich hybrid" evidence="6">
    <location>
        <begin position="59"/>
        <end position="193"/>
    </location>
</feature>
<proteinExistence type="inferred from homology"/>
<dbReference type="InterPro" id="IPR006143">
    <property type="entry name" value="RND_pump_MFP"/>
</dbReference>
<dbReference type="Gene3D" id="1.10.287.470">
    <property type="entry name" value="Helix hairpin bin"/>
    <property type="match status" value="1"/>
</dbReference>
<evidence type="ECO:0000313" key="10">
    <source>
        <dbReference type="Proteomes" id="UP000249547"/>
    </source>
</evidence>
<comment type="similarity">
    <text evidence="2">Belongs to the membrane fusion protein (MFP) (TC 8.A.1) family.</text>
</comment>
<evidence type="ECO:0000259" key="7">
    <source>
        <dbReference type="Pfam" id="PF25944"/>
    </source>
</evidence>
<evidence type="ECO:0000313" key="9">
    <source>
        <dbReference type="EMBL" id="RAI97861.1"/>
    </source>
</evidence>
<evidence type="ECO:0000256" key="1">
    <source>
        <dbReference type="ARBA" id="ARBA00004196"/>
    </source>
</evidence>
<comment type="caution">
    <text evidence="9">The sequence shown here is derived from an EMBL/GenBank/DDBJ whole genome shotgun (WGS) entry which is preliminary data.</text>
</comment>
<keyword evidence="10" id="KW-1185">Reference proteome</keyword>
<dbReference type="Pfam" id="PF25944">
    <property type="entry name" value="Beta-barrel_RND"/>
    <property type="match status" value="1"/>
</dbReference>
<evidence type="ECO:0000256" key="2">
    <source>
        <dbReference type="ARBA" id="ARBA00009477"/>
    </source>
</evidence>
<dbReference type="InterPro" id="IPR058625">
    <property type="entry name" value="MdtA-like_BSH"/>
</dbReference>
<dbReference type="EMBL" id="QLLL01000013">
    <property type="protein sequence ID" value="RAI97861.1"/>
    <property type="molecule type" value="Genomic_DNA"/>
</dbReference>
<feature type="signal peptide" evidence="4">
    <location>
        <begin position="1"/>
        <end position="17"/>
    </location>
</feature>
<feature type="domain" description="Multidrug resistance protein MdtA-like beta-barrel" evidence="7">
    <location>
        <begin position="204"/>
        <end position="278"/>
    </location>
</feature>
<dbReference type="Pfam" id="PF25967">
    <property type="entry name" value="RND-MFP_C"/>
    <property type="match status" value="1"/>
</dbReference>
<dbReference type="PANTHER" id="PTHR30158:SF23">
    <property type="entry name" value="MULTIDRUG RESISTANCE PROTEIN MEXA"/>
    <property type="match status" value="1"/>
</dbReference>
<gene>
    <name evidence="9" type="ORF">LX64_04911</name>
</gene>
<evidence type="ECO:0000259" key="8">
    <source>
        <dbReference type="Pfam" id="PF25967"/>
    </source>
</evidence>
<name>A0A327Q2C5_9BACT</name>
<reference evidence="9 10" key="1">
    <citation type="submission" date="2018-06" db="EMBL/GenBank/DDBJ databases">
        <title>Genomic Encyclopedia of Archaeal and Bacterial Type Strains, Phase II (KMG-II): from individual species to whole genera.</title>
        <authorList>
            <person name="Goeker M."/>
        </authorList>
    </citation>
    <scope>NUCLEOTIDE SEQUENCE [LARGE SCALE GENOMIC DNA]</scope>
    <source>
        <strain evidence="9 10">DSM 23857</strain>
    </source>
</reference>
<organism evidence="9 10">
    <name type="scientific">Chitinophaga skermanii</name>
    <dbReference type="NCBI Taxonomy" id="331697"/>
    <lineage>
        <taxon>Bacteria</taxon>
        <taxon>Pseudomonadati</taxon>
        <taxon>Bacteroidota</taxon>
        <taxon>Chitinophagia</taxon>
        <taxon>Chitinophagales</taxon>
        <taxon>Chitinophagaceae</taxon>
        <taxon>Chitinophaga</taxon>
    </lineage>
</organism>
<dbReference type="RefSeq" id="WP_111600293.1">
    <property type="nucleotide sequence ID" value="NZ_QLLL01000013.1"/>
</dbReference>